<protein>
    <submittedName>
        <fullName evidence="1">Uncharacterized protein</fullName>
    </submittedName>
</protein>
<accession>A0AAE4BNR0</accession>
<organism evidence="1 2">
    <name type="scientific">Deinococcus soli</name>
    <name type="common">ex Cha et al. 2016</name>
    <dbReference type="NCBI Taxonomy" id="1309411"/>
    <lineage>
        <taxon>Bacteria</taxon>
        <taxon>Thermotogati</taxon>
        <taxon>Deinococcota</taxon>
        <taxon>Deinococci</taxon>
        <taxon>Deinococcales</taxon>
        <taxon>Deinococcaceae</taxon>
        <taxon>Deinococcus</taxon>
    </lineage>
</organism>
<dbReference type="EMBL" id="JAVDQK010000005">
    <property type="protein sequence ID" value="MDR6218976.1"/>
    <property type="molecule type" value="Genomic_DNA"/>
</dbReference>
<proteinExistence type="predicted"/>
<gene>
    <name evidence="1" type="ORF">J2Y00_002573</name>
</gene>
<comment type="caution">
    <text evidence="1">The sequence shown here is derived from an EMBL/GenBank/DDBJ whole genome shotgun (WGS) entry which is preliminary data.</text>
</comment>
<name>A0AAE4BNR0_9DEIO</name>
<sequence length="229" mass="25169">MTLPDLHLKPARPALSGVPLGDVFNPGEARHAGGAYVKGEGGRTERIGTCAFNNSLVDVRLRTLPPGGRLILTLPLAVTERLPDELPAVTMVEVNAGLWSRFGWAPVGRATVHRGFVNAQGDGAVHVRLAQRPSLHVGAEGEWFFTLYYHRDLIGGPFLSTPPVMLELRGDGESRLYSAYFDEPWRVWSAARAEAKPRLTFRPTDVPATEEDLRRAAYLRTQARTRPPG</sequence>
<dbReference type="AlphaFoldDB" id="A0AAE4BNR0"/>
<evidence type="ECO:0000313" key="1">
    <source>
        <dbReference type="EMBL" id="MDR6218976.1"/>
    </source>
</evidence>
<evidence type="ECO:0000313" key="2">
    <source>
        <dbReference type="Proteomes" id="UP001185331"/>
    </source>
</evidence>
<dbReference type="RefSeq" id="WP_309853897.1">
    <property type="nucleotide sequence ID" value="NZ_JAVDQJ010000004.1"/>
</dbReference>
<reference evidence="1" key="1">
    <citation type="submission" date="2023-07" db="EMBL/GenBank/DDBJ databases">
        <title>Sorghum-associated microbial communities from plants grown in Nebraska, USA.</title>
        <authorList>
            <person name="Schachtman D."/>
        </authorList>
    </citation>
    <scope>NUCLEOTIDE SEQUENCE</scope>
    <source>
        <strain evidence="1">BE330</strain>
    </source>
</reference>
<dbReference type="Proteomes" id="UP001185331">
    <property type="component" value="Unassembled WGS sequence"/>
</dbReference>